<comment type="caution">
    <text evidence="2">The sequence shown here is derived from an EMBL/GenBank/DDBJ whole genome shotgun (WGS) entry which is preliminary data.</text>
</comment>
<keyword evidence="3" id="KW-1185">Reference proteome</keyword>
<dbReference type="Proteomes" id="UP001234178">
    <property type="component" value="Unassembled WGS sequence"/>
</dbReference>
<evidence type="ECO:0000313" key="3">
    <source>
        <dbReference type="Proteomes" id="UP001234178"/>
    </source>
</evidence>
<feature type="region of interest" description="Disordered" evidence="1">
    <location>
        <begin position="33"/>
        <end position="54"/>
    </location>
</feature>
<gene>
    <name evidence="2" type="ORF">OUZ56_001662</name>
</gene>
<protein>
    <submittedName>
        <fullName evidence="2">Uncharacterized protein</fullName>
    </submittedName>
</protein>
<dbReference type="EMBL" id="JAOYFB010000036">
    <property type="protein sequence ID" value="KAK4019649.1"/>
    <property type="molecule type" value="Genomic_DNA"/>
</dbReference>
<evidence type="ECO:0000313" key="2">
    <source>
        <dbReference type="EMBL" id="KAK4019649.1"/>
    </source>
</evidence>
<reference evidence="2 3" key="1">
    <citation type="journal article" date="2023" name="Nucleic Acids Res.">
        <title>The hologenome of Daphnia magna reveals possible DNA methylation and microbiome-mediated evolution of the host genome.</title>
        <authorList>
            <person name="Chaturvedi A."/>
            <person name="Li X."/>
            <person name="Dhandapani V."/>
            <person name="Marshall H."/>
            <person name="Kissane S."/>
            <person name="Cuenca-Cambronero M."/>
            <person name="Asole G."/>
            <person name="Calvet F."/>
            <person name="Ruiz-Romero M."/>
            <person name="Marangio P."/>
            <person name="Guigo R."/>
            <person name="Rago D."/>
            <person name="Mirbahai L."/>
            <person name="Eastwood N."/>
            <person name="Colbourne J.K."/>
            <person name="Zhou J."/>
            <person name="Mallon E."/>
            <person name="Orsini L."/>
        </authorList>
    </citation>
    <scope>NUCLEOTIDE SEQUENCE [LARGE SCALE GENOMIC DNA]</scope>
    <source>
        <strain evidence="2">LRV0_1</strain>
    </source>
</reference>
<evidence type="ECO:0000256" key="1">
    <source>
        <dbReference type="SAM" id="MobiDB-lite"/>
    </source>
</evidence>
<feature type="compositionally biased region" description="Basic and acidic residues" evidence="1">
    <location>
        <begin position="35"/>
        <end position="44"/>
    </location>
</feature>
<accession>A0ABR0A3T1</accession>
<name>A0ABR0A3T1_9CRUS</name>
<organism evidence="2 3">
    <name type="scientific">Daphnia magna</name>
    <dbReference type="NCBI Taxonomy" id="35525"/>
    <lineage>
        <taxon>Eukaryota</taxon>
        <taxon>Metazoa</taxon>
        <taxon>Ecdysozoa</taxon>
        <taxon>Arthropoda</taxon>
        <taxon>Crustacea</taxon>
        <taxon>Branchiopoda</taxon>
        <taxon>Diplostraca</taxon>
        <taxon>Cladocera</taxon>
        <taxon>Anomopoda</taxon>
        <taxon>Daphniidae</taxon>
        <taxon>Daphnia</taxon>
    </lineage>
</organism>
<proteinExistence type="predicted"/>
<sequence>MSASNHRWREVSNLAAFFKVLDFHRLGIHNSSETTRAETETGREHHGRKNNYGIHSCDWHQHSKHLTRAPPANMSSSTIKQVSLLAFILMTTVAVRTVTATSYDKYDPGYGIYDDGFSNPNGYYHRMGQAKYTVKHGAGYDNRVPVRPISMPGRTQQRVVLYGQGPPLPAQYHSMGFY</sequence>